<proteinExistence type="predicted"/>
<organism evidence="1 2">
    <name type="scientific">Citrus clementina</name>
    <name type="common">Clementine</name>
    <name type="synonym">Citrus deliciosa x Citrus sinensis</name>
    <dbReference type="NCBI Taxonomy" id="85681"/>
    <lineage>
        <taxon>Eukaryota</taxon>
        <taxon>Viridiplantae</taxon>
        <taxon>Streptophyta</taxon>
        <taxon>Embryophyta</taxon>
        <taxon>Tracheophyta</taxon>
        <taxon>Spermatophyta</taxon>
        <taxon>Magnoliopsida</taxon>
        <taxon>eudicotyledons</taxon>
        <taxon>Gunneridae</taxon>
        <taxon>Pentapetalae</taxon>
        <taxon>rosids</taxon>
        <taxon>malvids</taxon>
        <taxon>Sapindales</taxon>
        <taxon>Rutaceae</taxon>
        <taxon>Aurantioideae</taxon>
        <taxon>Citrus</taxon>
    </lineage>
</organism>
<gene>
    <name evidence="1" type="ORF">CICLE_v10017126mg</name>
</gene>
<evidence type="ECO:0000313" key="1">
    <source>
        <dbReference type="EMBL" id="ESR60714.1"/>
    </source>
</evidence>
<protein>
    <submittedName>
        <fullName evidence="1">Uncharacterized protein</fullName>
    </submittedName>
</protein>
<dbReference type="Proteomes" id="UP000030687">
    <property type="component" value="Unassembled WGS sequence"/>
</dbReference>
<dbReference type="InParanoid" id="V4W410"/>
<dbReference type="KEGG" id="cic:CICLE_v10017126mg"/>
<name>V4W410_CITCL</name>
<dbReference type="Gramene" id="ESR60714">
    <property type="protein sequence ID" value="ESR60714"/>
    <property type="gene ID" value="CICLE_v10017126mg"/>
</dbReference>
<dbReference type="AlphaFoldDB" id="V4W410"/>
<dbReference type="EMBL" id="KI536312">
    <property type="protein sequence ID" value="ESR60714.1"/>
    <property type="molecule type" value="Genomic_DNA"/>
</dbReference>
<sequence>MEAVEFLNWSPIITIFFINIPNKITHVGSTVVRLLLSSLAPKAINVSHQRTKIFRFSKGLLPLSGAIHTEQVFIFLNKNGFGSFLKFQSLTKGPKYFKIFERALIKNAFHTPSTRTLEYSKILENQNIFVVLQKSEG</sequence>
<accession>V4W410</accession>
<reference evidence="1 2" key="1">
    <citation type="submission" date="2013-10" db="EMBL/GenBank/DDBJ databases">
        <authorList>
            <consortium name="International Citrus Genome Consortium"/>
            <person name="Jenkins J."/>
            <person name="Schmutz J."/>
            <person name="Prochnik S."/>
            <person name="Rokhsar D."/>
            <person name="Gmitter F."/>
            <person name="Ollitrault P."/>
            <person name="Machado M."/>
            <person name="Talon M."/>
            <person name="Wincker P."/>
            <person name="Jaillon O."/>
            <person name="Morgante M."/>
        </authorList>
    </citation>
    <scope>NUCLEOTIDE SEQUENCE</scope>
    <source>
        <strain evidence="2">cv. Clemenules</strain>
    </source>
</reference>
<evidence type="ECO:0000313" key="2">
    <source>
        <dbReference type="Proteomes" id="UP000030687"/>
    </source>
</evidence>
<keyword evidence="2" id="KW-1185">Reference proteome</keyword>